<keyword evidence="2" id="KW-0547">Nucleotide-binding</keyword>
<dbReference type="SUPFAM" id="SSF52540">
    <property type="entry name" value="P-loop containing nucleoside triphosphate hydrolases"/>
    <property type="match status" value="1"/>
</dbReference>
<accession>A0A5F9C5Y1</accession>
<dbReference type="AlphaFoldDB" id="A0A5F9C5Y1"/>
<protein>
    <recommendedName>
        <fullName evidence="7">RAB17, member RAS oncogene family</fullName>
    </recommendedName>
</protein>
<reference evidence="5 6" key="1">
    <citation type="journal article" date="2011" name="Nature">
        <title>A high-resolution map of human evolutionary constraint using 29 mammals.</title>
        <authorList>
            <person name="Lindblad-Toh K."/>
            <person name="Garber M."/>
            <person name="Zuk O."/>
            <person name="Lin M.F."/>
            <person name="Parker B.J."/>
            <person name="Washietl S."/>
            <person name="Kheradpour P."/>
            <person name="Ernst J."/>
            <person name="Jordan G."/>
            <person name="Mauceli E."/>
            <person name="Ward L.D."/>
            <person name="Lowe C.B."/>
            <person name="Holloway A.K."/>
            <person name="Clamp M."/>
            <person name="Gnerre S."/>
            <person name="Alfoldi J."/>
            <person name="Beal K."/>
            <person name="Chang J."/>
            <person name="Clawson H."/>
            <person name="Cuff J."/>
            <person name="Di Palma F."/>
            <person name="Fitzgerald S."/>
            <person name="Flicek P."/>
            <person name="Guttman M."/>
            <person name="Hubisz M.J."/>
            <person name="Jaffe D.B."/>
            <person name="Jungreis I."/>
            <person name="Kent W.J."/>
            <person name="Kostka D."/>
            <person name="Lara M."/>
            <person name="Martins A.L."/>
            <person name="Massingham T."/>
            <person name="Moltke I."/>
            <person name="Raney B.J."/>
            <person name="Rasmussen M.D."/>
            <person name="Robinson J."/>
            <person name="Stark A."/>
            <person name="Vilella A.J."/>
            <person name="Wen J."/>
            <person name="Xie X."/>
            <person name="Zody M.C."/>
            <person name="Baldwin J."/>
            <person name="Bloom T."/>
            <person name="Chin C.W."/>
            <person name="Heiman D."/>
            <person name="Nicol R."/>
            <person name="Nusbaum C."/>
            <person name="Young S."/>
            <person name="Wilkinson J."/>
            <person name="Worley K.C."/>
            <person name="Kovar C.L."/>
            <person name="Muzny D.M."/>
            <person name="Gibbs R.A."/>
            <person name="Cree A."/>
            <person name="Dihn H.H."/>
            <person name="Fowler G."/>
            <person name="Jhangiani S."/>
            <person name="Joshi V."/>
            <person name="Lee S."/>
            <person name="Lewis L.R."/>
            <person name="Nazareth L.V."/>
            <person name="Okwuonu G."/>
            <person name="Santibanez J."/>
            <person name="Warren W.C."/>
            <person name="Mardis E.R."/>
            <person name="Weinstock G.M."/>
            <person name="Wilson R.K."/>
            <person name="Delehaunty K."/>
            <person name="Dooling D."/>
            <person name="Fronik C."/>
            <person name="Fulton L."/>
            <person name="Fulton B."/>
            <person name="Graves T."/>
            <person name="Minx P."/>
            <person name="Sodergren E."/>
            <person name="Birney E."/>
            <person name="Margulies E.H."/>
            <person name="Herrero J."/>
            <person name="Green E.D."/>
            <person name="Haussler D."/>
            <person name="Siepel A."/>
            <person name="Goldman N."/>
            <person name="Pollard K.S."/>
            <person name="Pedersen J.S."/>
            <person name="Lander E.S."/>
            <person name="Kellis M."/>
        </authorList>
    </citation>
    <scope>NUCLEOTIDE SEQUENCE [LARGE SCALE GENOMIC DNA]</scope>
    <source>
        <strain evidence="6">Thorbecke</strain>
    </source>
</reference>
<evidence type="ECO:0000256" key="2">
    <source>
        <dbReference type="ARBA" id="ARBA00022741"/>
    </source>
</evidence>
<comment type="similarity">
    <text evidence="1">Belongs to the small GTPase superfamily. Rab family.</text>
</comment>
<dbReference type="Gene3D" id="3.40.50.300">
    <property type="entry name" value="P-loop containing nucleotide triphosphate hydrolases"/>
    <property type="match status" value="1"/>
</dbReference>
<name>A0A5F9C5Y1_RABIT</name>
<reference evidence="5" key="3">
    <citation type="submission" date="2025-09" db="UniProtKB">
        <authorList>
            <consortium name="Ensembl"/>
        </authorList>
    </citation>
    <scope>IDENTIFICATION</scope>
    <source>
        <strain evidence="5">Thorbecke</strain>
    </source>
</reference>
<dbReference type="Ensembl" id="ENSOCUT00000049145.1">
    <property type="protein sequence ID" value="ENSOCUP00000028479.1"/>
    <property type="gene ID" value="ENSOCUG00000031108.1"/>
</dbReference>
<proteinExistence type="inferred from homology"/>
<keyword evidence="3" id="KW-0342">GTP-binding</keyword>
<dbReference type="GO" id="GO:0005525">
    <property type="term" value="F:GTP binding"/>
    <property type="evidence" value="ECO:0007669"/>
    <property type="project" value="UniProtKB-KW"/>
</dbReference>
<dbReference type="GeneTree" id="ENSGT00940000161839"/>
<dbReference type="PRINTS" id="PR00449">
    <property type="entry name" value="RASTRNSFRMNG"/>
</dbReference>
<evidence type="ECO:0000256" key="1">
    <source>
        <dbReference type="ARBA" id="ARBA00006270"/>
    </source>
</evidence>
<dbReference type="Proteomes" id="UP000001811">
    <property type="component" value="Unplaced"/>
</dbReference>
<evidence type="ECO:0008006" key="7">
    <source>
        <dbReference type="Google" id="ProtNLM"/>
    </source>
</evidence>
<dbReference type="InterPro" id="IPR001806">
    <property type="entry name" value="Small_GTPase"/>
</dbReference>
<dbReference type="InParanoid" id="A0A5F9C5Y1"/>
<dbReference type="STRING" id="9986.ENSOCUP00000028479"/>
<dbReference type="NCBIfam" id="TIGR00231">
    <property type="entry name" value="small_GTP"/>
    <property type="match status" value="1"/>
</dbReference>
<dbReference type="SMR" id="A0A5F9C5Y1"/>
<dbReference type="Bgee" id="ENSOCUG00000031108">
    <property type="expression patterns" value="Expressed in heart and 5 other cell types or tissues"/>
</dbReference>
<sequence length="228" mass="23977">MAQAGTTAPPGEAPRPPPVFKLVLWGSGSVGKSSLALRYVKNDFRSVLPTVGCAFFTKVVDLGATSVKLEIWDTAGQEKYHSVSHLYFRGASAALLVYDISCKVGLAWGTPPQLLPAPMSLLCGDHVSWCHLPPPGSPPDSPSSSSAPPWCLPECTHTHTHTRHSQAGPGGSRPSLGAGSGRGHLRKGRGSVQERGQAPVTGGREGLRDQVYGYSGQVPPLLVVKRAS</sequence>
<reference evidence="5" key="2">
    <citation type="submission" date="2025-08" db="UniProtKB">
        <authorList>
            <consortium name="Ensembl"/>
        </authorList>
    </citation>
    <scope>IDENTIFICATION</scope>
    <source>
        <strain evidence="5">Thorbecke</strain>
    </source>
</reference>
<feature type="region of interest" description="Disordered" evidence="4">
    <location>
        <begin position="157"/>
        <end position="228"/>
    </location>
</feature>
<dbReference type="InterPro" id="IPR005225">
    <property type="entry name" value="Small_GTP-bd"/>
</dbReference>
<dbReference type="InterPro" id="IPR027417">
    <property type="entry name" value="P-loop_NTPase"/>
</dbReference>
<evidence type="ECO:0000313" key="6">
    <source>
        <dbReference type="Proteomes" id="UP000001811"/>
    </source>
</evidence>
<evidence type="ECO:0000313" key="5">
    <source>
        <dbReference type="Ensembl" id="ENSOCUP00000028479.1"/>
    </source>
</evidence>
<dbReference type="PANTHER" id="PTHR24073">
    <property type="entry name" value="DRAB5-RELATED"/>
    <property type="match status" value="1"/>
</dbReference>
<organism evidence="5 6">
    <name type="scientific">Oryctolagus cuniculus</name>
    <name type="common">Rabbit</name>
    <dbReference type="NCBI Taxonomy" id="9986"/>
    <lineage>
        <taxon>Eukaryota</taxon>
        <taxon>Metazoa</taxon>
        <taxon>Chordata</taxon>
        <taxon>Craniata</taxon>
        <taxon>Vertebrata</taxon>
        <taxon>Euteleostomi</taxon>
        <taxon>Mammalia</taxon>
        <taxon>Eutheria</taxon>
        <taxon>Euarchontoglires</taxon>
        <taxon>Glires</taxon>
        <taxon>Lagomorpha</taxon>
        <taxon>Leporidae</taxon>
        <taxon>Oryctolagus</taxon>
    </lineage>
</organism>
<dbReference type="SMART" id="SM00175">
    <property type="entry name" value="RAB"/>
    <property type="match status" value="1"/>
</dbReference>
<evidence type="ECO:0000256" key="3">
    <source>
        <dbReference type="ARBA" id="ARBA00023134"/>
    </source>
</evidence>
<dbReference type="Pfam" id="PF00071">
    <property type="entry name" value="Ras"/>
    <property type="match status" value="1"/>
</dbReference>
<evidence type="ECO:0000256" key="4">
    <source>
        <dbReference type="SAM" id="MobiDB-lite"/>
    </source>
</evidence>
<dbReference type="GO" id="GO:0003924">
    <property type="term" value="F:GTPase activity"/>
    <property type="evidence" value="ECO:0007669"/>
    <property type="project" value="InterPro"/>
</dbReference>
<dbReference type="PROSITE" id="PS51419">
    <property type="entry name" value="RAB"/>
    <property type="match status" value="1"/>
</dbReference>
<keyword evidence="6" id="KW-1185">Reference proteome</keyword>